<proteinExistence type="predicted"/>
<keyword evidence="3" id="KW-1185">Reference proteome</keyword>
<comment type="caution">
    <text evidence="2">The sequence shown here is derived from an EMBL/GenBank/DDBJ whole genome shotgun (WGS) entry which is preliminary data.</text>
</comment>
<protein>
    <recommendedName>
        <fullName evidence="4">Fungal N-terminal domain-containing protein</fullName>
    </recommendedName>
</protein>
<organism evidence="2 3">
    <name type="scientific">Stachybotrys elegans</name>
    <dbReference type="NCBI Taxonomy" id="80388"/>
    <lineage>
        <taxon>Eukaryota</taxon>
        <taxon>Fungi</taxon>
        <taxon>Dikarya</taxon>
        <taxon>Ascomycota</taxon>
        <taxon>Pezizomycotina</taxon>
        <taxon>Sordariomycetes</taxon>
        <taxon>Hypocreomycetidae</taxon>
        <taxon>Hypocreales</taxon>
        <taxon>Stachybotryaceae</taxon>
        <taxon>Stachybotrys</taxon>
    </lineage>
</organism>
<reference evidence="2" key="1">
    <citation type="journal article" date="2021" name="Nat. Commun.">
        <title>Genetic determinants of endophytism in the Arabidopsis root mycobiome.</title>
        <authorList>
            <person name="Mesny F."/>
            <person name="Miyauchi S."/>
            <person name="Thiergart T."/>
            <person name="Pickel B."/>
            <person name="Atanasova L."/>
            <person name="Karlsson M."/>
            <person name="Huettel B."/>
            <person name="Barry K.W."/>
            <person name="Haridas S."/>
            <person name="Chen C."/>
            <person name="Bauer D."/>
            <person name="Andreopoulos W."/>
            <person name="Pangilinan J."/>
            <person name="LaButti K."/>
            <person name="Riley R."/>
            <person name="Lipzen A."/>
            <person name="Clum A."/>
            <person name="Drula E."/>
            <person name="Henrissat B."/>
            <person name="Kohler A."/>
            <person name="Grigoriev I.V."/>
            <person name="Martin F.M."/>
            <person name="Hacquard S."/>
        </authorList>
    </citation>
    <scope>NUCLEOTIDE SEQUENCE</scope>
    <source>
        <strain evidence="2">MPI-CAGE-CH-0235</strain>
    </source>
</reference>
<sequence length="294" mass="31460">MDVPTAIAGILAAGAELVETLTSVGLGVAAVRELKQYRSSLQVLDKTLAHLRAGQLPFPARAAWIRVDYLVAILTDSALALSDFQNAVEQAAAAESPVEPTSSDDDPDAAVQDPLEARIQALSSRTRWLNISLTLILTVLKCHADAEAQTCRKSLDQRMSRLLLANNALSSRMYHTAEPSSRTPRALSHPPSPSTASPYLTLSDVAVASITLPLAPHELYDGNAFYVPEPPQQQQQYQSAGVVNKPSVAPPVAARNSPNPKSFAFRVKRLSPRRRKKDSATADVAPGRGQVASG</sequence>
<name>A0A8K0WXA2_9HYPO</name>
<feature type="region of interest" description="Disordered" evidence="1">
    <location>
        <begin position="225"/>
        <end position="294"/>
    </location>
</feature>
<accession>A0A8K0WXA2</accession>
<dbReference type="AlphaFoldDB" id="A0A8K0WXA2"/>
<feature type="compositionally biased region" description="Basic residues" evidence="1">
    <location>
        <begin position="266"/>
        <end position="277"/>
    </location>
</feature>
<evidence type="ECO:0000313" key="2">
    <source>
        <dbReference type="EMBL" id="KAH7329503.1"/>
    </source>
</evidence>
<evidence type="ECO:0000313" key="3">
    <source>
        <dbReference type="Proteomes" id="UP000813444"/>
    </source>
</evidence>
<dbReference type="Proteomes" id="UP000813444">
    <property type="component" value="Unassembled WGS sequence"/>
</dbReference>
<evidence type="ECO:0008006" key="4">
    <source>
        <dbReference type="Google" id="ProtNLM"/>
    </source>
</evidence>
<dbReference type="EMBL" id="JAGPNK010000001">
    <property type="protein sequence ID" value="KAH7329503.1"/>
    <property type="molecule type" value="Genomic_DNA"/>
</dbReference>
<feature type="region of interest" description="Disordered" evidence="1">
    <location>
        <begin position="175"/>
        <end position="195"/>
    </location>
</feature>
<evidence type="ECO:0000256" key="1">
    <source>
        <dbReference type="SAM" id="MobiDB-lite"/>
    </source>
</evidence>
<dbReference type="OrthoDB" id="19923at2759"/>
<gene>
    <name evidence="2" type="ORF">B0I35DRAFT_404717</name>
</gene>